<dbReference type="CDD" id="cd00118">
    <property type="entry name" value="LysM"/>
    <property type="match status" value="1"/>
</dbReference>
<comment type="caution">
    <text evidence="2">The sequence shown here is derived from an EMBL/GenBank/DDBJ whole genome shotgun (WGS) entry which is preliminary data.</text>
</comment>
<evidence type="ECO:0000259" key="1">
    <source>
        <dbReference type="PROSITE" id="PS51782"/>
    </source>
</evidence>
<proteinExistence type="predicted"/>
<keyword evidence="3" id="KW-1185">Reference proteome</keyword>
<evidence type="ECO:0000313" key="2">
    <source>
        <dbReference type="EMBL" id="GCB83752.1"/>
    </source>
</evidence>
<dbReference type="OMA" id="IEGRHCK"/>
<dbReference type="PROSITE" id="PS51782">
    <property type="entry name" value="LYSM"/>
    <property type="match status" value="1"/>
</dbReference>
<feature type="non-terminal residue" evidence="2">
    <location>
        <position position="59"/>
    </location>
</feature>
<dbReference type="SUPFAM" id="SSF54106">
    <property type="entry name" value="LysM domain"/>
    <property type="match status" value="1"/>
</dbReference>
<dbReference type="InterPro" id="IPR018392">
    <property type="entry name" value="LysM"/>
</dbReference>
<dbReference type="Pfam" id="PF01476">
    <property type="entry name" value="LysM"/>
    <property type="match status" value="1"/>
</dbReference>
<accession>A0A401QEH8</accession>
<dbReference type="STRING" id="75743.A0A401QEH8"/>
<feature type="non-terminal residue" evidence="2">
    <location>
        <position position="1"/>
    </location>
</feature>
<dbReference type="InterPro" id="IPR036779">
    <property type="entry name" value="LysM_dom_sf"/>
</dbReference>
<dbReference type="Proteomes" id="UP000288216">
    <property type="component" value="Unassembled WGS sequence"/>
</dbReference>
<sequence>NKKEERSRRKFIQEKPAGTIEFRAGMEDTLCSIALKFNSTPNQLVQLNKLYSQSIVPGQ</sequence>
<dbReference type="OrthoDB" id="26679at2759"/>
<feature type="domain" description="LysM" evidence="1">
    <location>
        <begin position="20"/>
        <end position="59"/>
    </location>
</feature>
<name>A0A401QEH8_SCYTO</name>
<gene>
    <name evidence="2" type="ORF">scyTo_0024247</name>
</gene>
<evidence type="ECO:0000313" key="3">
    <source>
        <dbReference type="Proteomes" id="UP000288216"/>
    </source>
</evidence>
<dbReference type="AlphaFoldDB" id="A0A401QEH8"/>
<protein>
    <recommendedName>
        <fullName evidence="1">LysM domain-containing protein</fullName>
    </recommendedName>
</protein>
<dbReference type="Gene3D" id="3.10.350.10">
    <property type="entry name" value="LysM domain"/>
    <property type="match status" value="1"/>
</dbReference>
<dbReference type="EMBL" id="BFAA01041946">
    <property type="protein sequence ID" value="GCB83752.1"/>
    <property type="molecule type" value="Genomic_DNA"/>
</dbReference>
<reference evidence="2 3" key="1">
    <citation type="journal article" date="2018" name="Nat. Ecol. Evol.">
        <title>Shark genomes provide insights into elasmobranch evolution and the origin of vertebrates.</title>
        <authorList>
            <person name="Hara Y"/>
            <person name="Yamaguchi K"/>
            <person name="Onimaru K"/>
            <person name="Kadota M"/>
            <person name="Koyanagi M"/>
            <person name="Keeley SD"/>
            <person name="Tatsumi K"/>
            <person name="Tanaka K"/>
            <person name="Motone F"/>
            <person name="Kageyama Y"/>
            <person name="Nozu R"/>
            <person name="Adachi N"/>
            <person name="Nishimura O"/>
            <person name="Nakagawa R"/>
            <person name="Tanegashima C"/>
            <person name="Kiyatake I"/>
            <person name="Matsumoto R"/>
            <person name="Murakumo K"/>
            <person name="Nishida K"/>
            <person name="Terakita A"/>
            <person name="Kuratani S"/>
            <person name="Sato K"/>
            <person name="Hyodo S Kuraku.S."/>
        </authorList>
    </citation>
    <scope>NUCLEOTIDE SEQUENCE [LARGE SCALE GENOMIC DNA]</scope>
</reference>
<organism evidence="2 3">
    <name type="scientific">Scyliorhinus torazame</name>
    <name type="common">Cloudy catshark</name>
    <name type="synonym">Catulus torazame</name>
    <dbReference type="NCBI Taxonomy" id="75743"/>
    <lineage>
        <taxon>Eukaryota</taxon>
        <taxon>Metazoa</taxon>
        <taxon>Chordata</taxon>
        <taxon>Craniata</taxon>
        <taxon>Vertebrata</taxon>
        <taxon>Chondrichthyes</taxon>
        <taxon>Elasmobranchii</taxon>
        <taxon>Galeomorphii</taxon>
        <taxon>Galeoidea</taxon>
        <taxon>Carcharhiniformes</taxon>
        <taxon>Scyliorhinidae</taxon>
        <taxon>Scyliorhinus</taxon>
    </lineage>
</organism>